<keyword evidence="5" id="KW-0472">Membrane</keyword>
<dbReference type="SMART" id="SM00179">
    <property type="entry name" value="EGF_CA"/>
    <property type="match status" value="1"/>
</dbReference>
<dbReference type="InterPro" id="IPR051022">
    <property type="entry name" value="Notch_Cell-Fate_Det"/>
</dbReference>
<dbReference type="EMBL" id="QNUK01000206">
    <property type="protein sequence ID" value="KAF5898232.1"/>
    <property type="molecule type" value="Genomic_DNA"/>
</dbReference>
<dbReference type="GO" id="GO:0005509">
    <property type="term" value="F:calcium ion binding"/>
    <property type="evidence" value="ECO:0007669"/>
    <property type="project" value="InterPro"/>
</dbReference>
<keyword evidence="5" id="KW-0812">Transmembrane</keyword>
<evidence type="ECO:0000313" key="8">
    <source>
        <dbReference type="Proteomes" id="UP000727407"/>
    </source>
</evidence>
<reference evidence="7" key="1">
    <citation type="submission" date="2020-07" db="EMBL/GenBank/DDBJ databases">
        <title>Clarias magur genome sequencing, assembly and annotation.</title>
        <authorList>
            <person name="Kushwaha B."/>
            <person name="Kumar R."/>
            <person name="Das P."/>
            <person name="Joshi C.G."/>
            <person name="Kumar D."/>
            <person name="Nagpure N.S."/>
            <person name="Pandey M."/>
            <person name="Agarwal S."/>
            <person name="Srivastava S."/>
            <person name="Singh M."/>
            <person name="Sahoo L."/>
            <person name="Jayasankar P."/>
            <person name="Meher P.K."/>
            <person name="Koringa P.G."/>
            <person name="Iquebal M.A."/>
            <person name="Das S.P."/>
            <person name="Bit A."/>
            <person name="Patnaik S."/>
            <person name="Patel N."/>
            <person name="Shah T.M."/>
            <person name="Hinsu A."/>
            <person name="Jena J.K."/>
        </authorList>
    </citation>
    <scope>NUCLEOTIDE SEQUENCE</scope>
    <source>
        <strain evidence="7">CIFAMagur01</strain>
        <tissue evidence="7">Testis</tissue>
    </source>
</reference>
<sequence>CSEDVNECEREECENGGTCMNTFGSFYCNCTAGFEGQFCGQPSAGVTGTQGEMLSYIGPAEVIGIGVLLFVVLVLLVLLAVFHKKLLRKDGISADST</sequence>
<feature type="non-terminal residue" evidence="7">
    <location>
        <position position="97"/>
    </location>
</feature>
<dbReference type="SUPFAM" id="SSF57196">
    <property type="entry name" value="EGF/Laminin"/>
    <property type="match status" value="1"/>
</dbReference>
<comment type="caution">
    <text evidence="7">The sequence shown here is derived from an EMBL/GenBank/DDBJ whole genome shotgun (WGS) entry which is preliminary data.</text>
</comment>
<feature type="disulfide bond" evidence="4">
    <location>
        <begin position="30"/>
        <end position="39"/>
    </location>
</feature>
<dbReference type="PROSITE" id="PS01187">
    <property type="entry name" value="EGF_CA"/>
    <property type="match status" value="1"/>
</dbReference>
<dbReference type="CDD" id="cd00054">
    <property type="entry name" value="EGF_CA"/>
    <property type="match status" value="1"/>
</dbReference>
<name>A0A8J4WZT4_CLAMG</name>
<evidence type="ECO:0000256" key="4">
    <source>
        <dbReference type="PROSITE-ProRule" id="PRU00076"/>
    </source>
</evidence>
<evidence type="ECO:0000313" key="7">
    <source>
        <dbReference type="EMBL" id="KAF5898232.1"/>
    </source>
</evidence>
<evidence type="ECO:0000256" key="2">
    <source>
        <dbReference type="ARBA" id="ARBA00022737"/>
    </source>
</evidence>
<dbReference type="InterPro" id="IPR018097">
    <property type="entry name" value="EGF_Ca-bd_CS"/>
</dbReference>
<keyword evidence="5" id="KW-1133">Transmembrane helix</keyword>
<dbReference type="InterPro" id="IPR000742">
    <property type="entry name" value="EGF"/>
</dbReference>
<dbReference type="InterPro" id="IPR049883">
    <property type="entry name" value="NOTCH1_EGF-like"/>
</dbReference>
<gene>
    <name evidence="7" type="ORF">DAT39_012058</name>
</gene>
<dbReference type="InterPro" id="IPR000152">
    <property type="entry name" value="EGF-type_Asp/Asn_hydroxyl_site"/>
</dbReference>
<dbReference type="SMART" id="SM00181">
    <property type="entry name" value="EGF"/>
    <property type="match status" value="1"/>
</dbReference>
<dbReference type="Pfam" id="PF07645">
    <property type="entry name" value="EGF_CA"/>
    <property type="match status" value="1"/>
</dbReference>
<keyword evidence="2" id="KW-0677">Repeat</keyword>
<dbReference type="PROSITE" id="PS50026">
    <property type="entry name" value="EGF_3"/>
    <property type="match status" value="1"/>
</dbReference>
<dbReference type="PROSITE" id="PS00022">
    <property type="entry name" value="EGF_1"/>
    <property type="match status" value="1"/>
</dbReference>
<evidence type="ECO:0000256" key="5">
    <source>
        <dbReference type="SAM" id="Phobius"/>
    </source>
</evidence>
<feature type="domain" description="EGF-like" evidence="6">
    <location>
        <begin position="4"/>
        <end position="40"/>
    </location>
</feature>
<keyword evidence="1 4" id="KW-0245">EGF-like domain</keyword>
<dbReference type="InterPro" id="IPR001881">
    <property type="entry name" value="EGF-like_Ca-bd_dom"/>
</dbReference>
<evidence type="ECO:0000256" key="1">
    <source>
        <dbReference type="ARBA" id="ARBA00022536"/>
    </source>
</evidence>
<feature type="transmembrane region" description="Helical" evidence="5">
    <location>
        <begin position="62"/>
        <end position="82"/>
    </location>
</feature>
<keyword evidence="3 4" id="KW-1015">Disulfide bond</keyword>
<protein>
    <submittedName>
        <fullName evidence="7">Protocadherin Fat 3-like</fullName>
    </submittedName>
</protein>
<evidence type="ECO:0000259" key="6">
    <source>
        <dbReference type="PROSITE" id="PS50026"/>
    </source>
</evidence>
<evidence type="ECO:0000256" key="3">
    <source>
        <dbReference type="ARBA" id="ARBA00023157"/>
    </source>
</evidence>
<dbReference type="PANTHER" id="PTHR24049">
    <property type="entry name" value="CRUMBS FAMILY MEMBER"/>
    <property type="match status" value="1"/>
</dbReference>
<accession>A0A8J4WZT4</accession>
<dbReference type="PROSITE" id="PS01186">
    <property type="entry name" value="EGF_2"/>
    <property type="match status" value="1"/>
</dbReference>
<dbReference type="AlphaFoldDB" id="A0A8J4WZT4"/>
<dbReference type="PROSITE" id="PS00010">
    <property type="entry name" value="ASX_HYDROXYL"/>
    <property type="match status" value="1"/>
</dbReference>
<organism evidence="7 8">
    <name type="scientific">Clarias magur</name>
    <name type="common">Asian catfish</name>
    <name type="synonym">Macropteronotus magur</name>
    <dbReference type="NCBI Taxonomy" id="1594786"/>
    <lineage>
        <taxon>Eukaryota</taxon>
        <taxon>Metazoa</taxon>
        <taxon>Chordata</taxon>
        <taxon>Craniata</taxon>
        <taxon>Vertebrata</taxon>
        <taxon>Euteleostomi</taxon>
        <taxon>Actinopterygii</taxon>
        <taxon>Neopterygii</taxon>
        <taxon>Teleostei</taxon>
        <taxon>Ostariophysi</taxon>
        <taxon>Siluriformes</taxon>
        <taxon>Clariidae</taxon>
        <taxon>Clarias</taxon>
    </lineage>
</organism>
<dbReference type="Proteomes" id="UP000727407">
    <property type="component" value="Unassembled WGS sequence"/>
</dbReference>
<comment type="caution">
    <text evidence="4">Lacks conserved residue(s) required for the propagation of feature annotation.</text>
</comment>
<proteinExistence type="predicted"/>
<dbReference type="Gene3D" id="2.10.25.10">
    <property type="entry name" value="Laminin"/>
    <property type="match status" value="1"/>
</dbReference>
<feature type="non-terminal residue" evidence="7">
    <location>
        <position position="1"/>
    </location>
</feature>
<keyword evidence="8" id="KW-1185">Reference proteome</keyword>
<dbReference type="FunFam" id="2.10.25.10:FF:000125">
    <property type="entry name" value="Neurogenic locus notch protein-like"/>
    <property type="match status" value="1"/>
</dbReference>